<protein>
    <recommendedName>
        <fullName evidence="5">Type IV pilus biogenesis</fullName>
    </recommendedName>
</protein>
<evidence type="ECO:0008006" key="5">
    <source>
        <dbReference type="Google" id="ProtNLM"/>
    </source>
</evidence>
<reference evidence="3 4" key="1">
    <citation type="submission" date="2017-03" db="EMBL/GenBank/DDBJ databases">
        <authorList>
            <person name="Afonso C.L."/>
            <person name="Miller P.J."/>
            <person name="Scott M.A."/>
            <person name="Spackman E."/>
            <person name="Goraichik I."/>
            <person name="Dimitrov K.M."/>
            <person name="Suarez D.L."/>
            <person name="Swayne D.E."/>
        </authorList>
    </citation>
    <scope>NUCLEOTIDE SEQUENCE [LARGE SCALE GENOMIC DNA]</scope>
    <source>
        <strain evidence="3 4">CECT 8625</strain>
    </source>
</reference>
<dbReference type="OrthoDB" id="7870459at2"/>
<dbReference type="EMBL" id="FWFK01000003">
    <property type="protein sequence ID" value="SLN44099.1"/>
    <property type="molecule type" value="Genomic_DNA"/>
</dbReference>
<evidence type="ECO:0000256" key="1">
    <source>
        <dbReference type="SAM" id="MobiDB-lite"/>
    </source>
</evidence>
<feature type="transmembrane region" description="Helical" evidence="2">
    <location>
        <begin position="625"/>
        <end position="649"/>
    </location>
</feature>
<keyword evidence="2" id="KW-0812">Transmembrane</keyword>
<name>A0A1X6Z8W4_9RHOB</name>
<feature type="compositionally biased region" description="Basic and acidic residues" evidence="1">
    <location>
        <begin position="364"/>
        <end position="376"/>
    </location>
</feature>
<dbReference type="Proteomes" id="UP000193570">
    <property type="component" value="Unassembled WGS sequence"/>
</dbReference>
<feature type="compositionally biased region" description="Basic and acidic residues" evidence="1">
    <location>
        <begin position="285"/>
        <end position="295"/>
    </location>
</feature>
<feature type="region of interest" description="Disordered" evidence="1">
    <location>
        <begin position="173"/>
        <end position="574"/>
    </location>
</feature>
<feature type="compositionally biased region" description="Polar residues" evidence="1">
    <location>
        <begin position="209"/>
        <end position="218"/>
    </location>
</feature>
<feature type="compositionally biased region" description="Basic and acidic residues" evidence="1">
    <location>
        <begin position="244"/>
        <end position="264"/>
    </location>
</feature>
<feature type="region of interest" description="Disordered" evidence="1">
    <location>
        <begin position="941"/>
        <end position="977"/>
    </location>
</feature>
<proteinExistence type="predicted"/>
<gene>
    <name evidence="3" type="ORF">ROJ8625_02198</name>
</gene>
<evidence type="ECO:0000256" key="2">
    <source>
        <dbReference type="SAM" id="Phobius"/>
    </source>
</evidence>
<dbReference type="RefSeq" id="WP_143535091.1">
    <property type="nucleotide sequence ID" value="NZ_FWFK01000003.1"/>
</dbReference>
<evidence type="ECO:0000313" key="3">
    <source>
        <dbReference type="EMBL" id="SLN44099.1"/>
    </source>
</evidence>
<keyword evidence="2" id="KW-0472">Membrane</keyword>
<keyword evidence="4" id="KW-1185">Reference proteome</keyword>
<feature type="compositionally biased region" description="Low complexity" evidence="1">
    <location>
        <begin position="557"/>
        <end position="574"/>
    </location>
</feature>
<feature type="compositionally biased region" description="Low complexity" evidence="1">
    <location>
        <begin position="483"/>
        <end position="495"/>
    </location>
</feature>
<accession>A0A1X6Z8W4</accession>
<feature type="compositionally biased region" description="Low complexity" evidence="1">
    <location>
        <begin position="677"/>
        <end position="686"/>
    </location>
</feature>
<feature type="compositionally biased region" description="Polar residues" evidence="1">
    <location>
        <begin position="965"/>
        <end position="977"/>
    </location>
</feature>
<feature type="compositionally biased region" description="Low complexity" evidence="1">
    <location>
        <begin position="454"/>
        <end position="472"/>
    </location>
</feature>
<keyword evidence="2" id="KW-1133">Transmembrane helix</keyword>
<feature type="compositionally biased region" description="Polar residues" evidence="1">
    <location>
        <begin position="377"/>
        <end position="396"/>
    </location>
</feature>
<feature type="compositionally biased region" description="Low complexity" evidence="1">
    <location>
        <begin position="409"/>
        <end position="421"/>
    </location>
</feature>
<feature type="region of interest" description="Disordered" evidence="1">
    <location>
        <begin position="661"/>
        <end position="732"/>
    </location>
</feature>
<evidence type="ECO:0000313" key="4">
    <source>
        <dbReference type="Proteomes" id="UP000193570"/>
    </source>
</evidence>
<dbReference type="AlphaFoldDB" id="A0A1X6Z8W4"/>
<feature type="compositionally biased region" description="Basic and acidic residues" evidence="1">
    <location>
        <begin position="219"/>
        <end position="229"/>
    </location>
</feature>
<organism evidence="3 4">
    <name type="scientific">Roseivivax jejudonensis</name>
    <dbReference type="NCBI Taxonomy" id="1529041"/>
    <lineage>
        <taxon>Bacteria</taxon>
        <taxon>Pseudomonadati</taxon>
        <taxon>Pseudomonadota</taxon>
        <taxon>Alphaproteobacteria</taxon>
        <taxon>Rhodobacterales</taxon>
        <taxon>Roseobacteraceae</taxon>
        <taxon>Roseivivax</taxon>
    </lineage>
</organism>
<sequence length="1049" mass="107807">MKTDYALNLSASGIALLQRARRGWVVAGEAALDGDLEAQMAALRDMVATDGNGRAAVKLVIPDDQIKFLRRDDPGEAERIAAASALLEGATPYALDELRQDHAVRGDTLFVSAVAEETLEEAEQFALAYGFAPVCFVGLPRPQKYKGEMFFGAAKSWDGPAPKRDTPIRIYPPEEAWAGPQKAANAPKASDTTTDAPAGSADGTPASPADSQPVATSRTEAKPEARQDETPPEVAVEAVQRAVDQAEHTAPDETAKAETGDRSDATATAPSDRGSQDAQPAADRPSAEPHVEDPAPARTEPARPQTQSTSALVAPAQSVAAGADSSAGHTGEDLSSARTTKQDAPETAPLDAADAPQAEPVASETHESTATRDTPEQKPSATTSTDAPARDASSTRAEPEPATKSSSDAPAPTGTPTIAATSARDAPERTSASSDDTPRAANTPAPDHTSGGEAPAPTDAPAPAAAASATPAFTSIRARREAPAANAGAPKVGAPDTAGATRAAPNRPDPELVQARLRGLVAATPDPEDNPDPHGVAEPASPRIAAQPSPRVAMEKPAPATAASTAGSSGAGDARARIAALRPGREPLSGPAGGAATLDDEAQRMTVFGARQQADGARIGGKPRFLGLMLTALLLVFLAGVAAWASVYLDDGIASFFRSEPSDRTETADGPAPSLPADGAAIGTADDASDAEAADGPVLAALDASPDGAPDDTSAPAAISEPVAPQPAGPDAAEATYAATGIWPLAPTAPLPLGPGTDSVDDVRLLSLEPDVEMQDPVALPSAPGAAERGAPFEALPSPAPADTVFDLDERGLVRATPEGALSPDRVRIFAGRPPAIAPTRRSVLPGDVPLPGDAAALERLQQLRGVRPRIRPVTLIESNERATFRGRSLTELAMLRPQIRPETEKAAAEADVTATAQAISTSRPPIARPRDFDRIVEEARARQRAAPPQDTQVASAGAVAPRTVSPSAPSNASVTQQATVRNALNLRSVNLIGVYGQPSNRRALVRLANGRYEKVKVGDRIDGGRVAAIGDSELRYVKGGRNLTLEMP</sequence>